<evidence type="ECO:0000256" key="2">
    <source>
        <dbReference type="SAM" id="Phobius"/>
    </source>
</evidence>
<name>A0AAJ7BT47_CEPCN</name>
<dbReference type="RefSeq" id="XP_015593301.1">
    <property type="nucleotide sequence ID" value="XM_015737815.2"/>
</dbReference>
<accession>A0AAJ7BT47</accession>
<dbReference type="Pfam" id="PF13896">
    <property type="entry name" value="Glyco_transf_49"/>
    <property type="match status" value="1"/>
</dbReference>
<dbReference type="RefSeq" id="XP_024939699.1">
    <property type="nucleotide sequence ID" value="XM_025083931.1"/>
</dbReference>
<dbReference type="AlphaFoldDB" id="A0AAJ7BT47"/>
<evidence type="ECO:0000313" key="4">
    <source>
        <dbReference type="RefSeq" id="XP_015593298.1"/>
    </source>
</evidence>
<feature type="region of interest" description="Disordered" evidence="1">
    <location>
        <begin position="75"/>
        <end position="108"/>
    </location>
</feature>
<dbReference type="Proteomes" id="UP000694920">
    <property type="component" value="Unplaced"/>
</dbReference>
<evidence type="ECO:0000256" key="1">
    <source>
        <dbReference type="SAM" id="MobiDB-lite"/>
    </source>
</evidence>
<dbReference type="RefSeq" id="XP_015593299.1">
    <property type="nucleotide sequence ID" value="XM_015737813.2"/>
</dbReference>
<dbReference type="PANTHER" id="PTHR47412:SF1">
    <property type="entry name" value="FI01434P-RELATED"/>
    <property type="match status" value="1"/>
</dbReference>
<gene>
    <name evidence="4 5 6 7" type="primary">LOC107266860</name>
</gene>
<sequence length="500" mass="56834">MPMCSYNALGSAACARRWGSHGSAGALRGRNLVRYPGSMRARTRRLLTWLTGVPILILLALRLLSKGFLPVFGTSGKRQEPHSAGIPGLLRRQQHSHRPRDESRPPAYTAGLYMTGRRPGNVSACQWRYGLPHSLSYPVKNLEWSPEAGERGPYRVLSSVILGAHSPPKEPFQELPRLTLCTHATADQVYAVVELARRWEGPLSMAIFVPGMDAALAVSLLDRACHCEPEMFKVSVHLVFPTGYPPALEPGIHPENNCAASDLQWREEETVRRIHDMVYPINVARNVARMKAYTNQVLVSDIELLPSKNLASGFLEMIRGRVPRARVVFVTPVFEIESNEVPPSTKKELLAAARSGLAVYFHRFQCAHCQRFPGLTRWMLRPDPGRVKPLIVTKREFPHHRWEPVFVGTRDDPFYTEDMSWEGRQDKMTQMFEMCLLNYRLVVLDGAFLVHTPGIKRKPTRNKNSQDDGIHMHVKKNARVYQNVVQRLQQQYPMNRRCRQ</sequence>
<keyword evidence="2" id="KW-0812">Transmembrane</keyword>
<evidence type="ECO:0000313" key="3">
    <source>
        <dbReference type="Proteomes" id="UP000694920"/>
    </source>
</evidence>
<organism evidence="3 4">
    <name type="scientific">Cephus cinctus</name>
    <name type="common">Wheat stem sawfly</name>
    <dbReference type="NCBI Taxonomy" id="211228"/>
    <lineage>
        <taxon>Eukaryota</taxon>
        <taxon>Metazoa</taxon>
        <taxon>Ecdysozoa</taxon>
        <taxon>Arthropoda</taxon>
        <taxon>Hexapoda</taxon>
        <taxon>Insecta</taxon>
        <taxon>Pterygota</taxon>
        <taxon>Neoptera</taxon>
        <taxon>Endopterygota</taxon>
        <taxon>Hymenoptera</taxon>
        <taxon>Cephoidea</taxon>
        <taxon>Cephidae</taxon>
        <taxon>Cephus</taxon>
    </lineage>
</organism>
<dbReference type="RefSeq" id="XP_015593298.1">
    <property type="nucleotide sequence ID" value="XM_015737812.2"/>
</dbReference>
<evidence type="ECO:0000313" key="5">
    <source>
        <dbReference type="RefSeq" id="XP_015593299.1"/>
    </source>
</evidence>
<reference evidence="4 5" key="1">
    <citation type="submission" date="2025-04" db="UniProtKB">
        <authorList>
            <consortium name="RefSeq"/>
        </authorList>
    </citation>
    <scope>IDENTIFICATION</scope>
</reference>
<dbReference type="PANTHER" id="PTHR47412">
    <property type="entry name" value="FI01434P-RELATED"/>
    <property type="match status" value="1"/>
</dbReference>
<evidence type="ECO:0000313" key="6">
    <source>
        <dbReference type="RefSeq" id="XP_015593301.1"/>
    </source>
</evidence>
<keyword evidence="3" id="KW-1185">Reference proteome</keyword>
<keyword evidence="2" id="KW-0472">Membrane</keyword>
<dbReference type="KEGG" id="ccin:107266860"/>
<keyword evidence="2" id="KW-1133">Transmembrane helix</keyword>
<feature type="transmembrane region" description="Helical" evidence="2">
    <location>
        <begin position="46"/>
        <end position="64"/>
    </location>
</feature>
<evidence type="ECO:0000313" key="7">
    <source>
        <dbReference type="RefSeq" id="XP_024939699.1"/>
    </source>
</evidence>
<dbReference type="GeneID" id="107266860"/>
<protein>
    <submittedName>
        <fullName evidence="4 5">Beta-1,4-glucuronyltransferase 1</fullName>
    </submittedName>
</protein>
<proteinExistence type="predicted"/>